<proteinExistence type="predicted"/>
<evidence type="ECO:0000313" key="2">
    <source>
        <dbReference type="EMBL" id="MUI15170.1"/>
    </source>
</evidence>
<dbReference type="InterPro" id="IPR013424">
    <property type="entry name" value="Ice-binding_C"/>
</dbReference>
<organism evidence="2 3">
    <name type="scientific">Pseudoduganella dura</name>
    <dbReference type="NCBI Taxonomy" id="321982"/>
    <lineage>
        <taxon>Bacteria</taxon>
        <taxon>Pseudomonadati</taxon>
        <taxon>Pseudomonadota</taxon>
        <taxon>Betaproteobacteria</taxon>
        <taxon>Burkholderiales</taxon>
        <taxon>Oxalobacteraceae</taxon>
        <taxon>Telluria group</taxon>
        <taxon>Pseudoduganella</taxon>
    </lineage>
</organism>
<keyword evidence="3" id="KW-1185">Reference proteome</keyword>
<dbReference type="RefSeq" id="WP_155710892.1">
    <property type="nucleotide sequence ID" value="NZ_BMWU01000063.1"/>
</dbReference>
<evidence type="ECO:0000313" key="3">
    <source>
        <dbReference type="Proteomes" id="UP000431684"/>
    </source>
</evidence>
<sequence>MQWENATRTIRAAVAVVLWATASLASADAYRITTHAAGHAGHFNLDGMFVLPGPVGTGPYELDIVTEFDNPSVYQEPERTNILAFDISLRIELTVGGNRYTVSKEDAWLELDYFPDLDGGPLNDLRYSVHFFPYASGNFGEFQQRMLLAPDLLAFSDLLQPALLATPDVEWAQFNAGTYIINEVIIQQLGDASGLAPQFSYQIMTIPEPATYAMTLLGCAVVAGAARLRRPKA</sequence>
<name>A0A6I3XKS1_9BURK</name>
<dbReference type="EMBL" id="WNWM01000002">
    <property type="protein sequence ID" value="MUI15170.1"/>
    <property type="molecule type" value="Genomic_DNA"/>
</dbReference>
<dbReference type="AlphaFoldDB" id="A0A6I3XKS1"/>
<gene>
    <name evidence="2" type="ORF">GJV26_22270</name>
</gene>
<protein>
    <submittedName>
        <fullName evidence="2">PEP-CTERM sorting domain-containing protein</fullName>
    </submittedName>
</protein>
<feature type="chain" id="PRO_5026025911" evidence="1">
    <location>
        <begin position="28"/>
        <end position="233"/>
    </location>
</feature>
<accession>A0A6I3XKS1</accession>
<reference evidence="2 3" key="1">
    <citation type="submission" date="2019-11" db="EMBL/GenBank/DDBJ databases">
        <title>Draft Genome Sequences of Six Type Strains of the Genus Massilia.</title>
        <authorList>
            <person name="Miess H."/>
            <person name="Frediansyah A."/>
            <person name="Goeker M."/>
            <person name="Gross H."/>
        </authorList>
    </citation>
    <scope>NUCLEOTIDE SEQUENCE [LARGE SCALE GENOMIC DNA]</scope>
    <source>
        <strain evidence="2 3">DSM 17513</strain>
    </source>
</reference>
<evidence type="ECO:0000256" key="1">
    <source>
        <dbReference type="SAM" id="SignalP"/>
    </source>
</evidence>
<dbReference type="Proteomes" id="UP000431684">
    <property type="component" value="Unassembled WGS sequence"/>
</dbReference>
<dbReference type="NCBIfam" id="TIGR02595">
    <property type="entry name" value="PEP_CTERM"/>
    <property type="match status" value="1"/>
</dbReference>
<dbReference type="OrthoDB" id="8761498at2"/>
<feature type="signal peptide" evidence="1">
    <location>
        <begin position="1"/>
        <end position="27"/>
    </location>
</feature>
<comment type="caution">
    <text evidence="2">The sequence shown here is derived from an EMBL/GenBank/DDBJ whole genome shotgun (WGS) entry which is preliminary data.</text>
</comment>
<keyword evidence="1" id="KW-0732">Signal</keyword>